<sequence>MKTRLLSLLTVTIVLGVYRQVQAQARWQTSTHLVDTAASLRIGYVSTLIYPGLQAGLELPRSYIEVHRKKKSGRSKTIYKDRLITANLAWYHHRNFHNNLMLGAGYTLRRTNARGWFTAFEPQLGVSRTFLAGTTYRVSESGEVSIKRGASYWYLYTNLGVAIGKQAGNIAGKPLTVYVKPSLMTMLPYNGFIYVRPMMELGVLYPLPGFVQTKAKVSVKHKTANQ</sequence>
<proteinExistence type="predicted"/>
<accession>A0ABT8RHV6</accession>
<organism evidence="1 2">
    <name type="scientific">Rhodocytophaga aerolata</name>
    <dbReference type="NCBI Taxonomy" id="455078"/>
    <lineage>
        <taxon>Bacteria</taxon>
        <taxon>Pseudomonadati</taxon>
        <taxon>Bacteroidota</taxon>
        <taxon>Cytophagia</taxon>
        <taxon>Cytophagales</taxon>
        <taxon>Rhodocytophagaceae</taxon>
        <taxon>Rhodocytophaga</taxon>
    </lineage>
</organism>
<name>A0ABT8RHV6_9BACT</name>
<evidence type="ECO:0000313" key="1">
    <source>
        <dbReference type="EMBL" id="MDO1451686.1"/>
    </source>
</evidence>
<reference evidence="1" key="1">
    <citation type="submission" date="2023-07" db="EMBL/GenBank/DDBJ databases">
        <title>The genome sequence of Rhodocytophaga aerolata KACC 12507.</title>
        <authorList>
            <person name="Zhang X."/>
        </authorList>
    </citation>
    <scope>NUCLEOTIDE SEQUENCE</scope>
    <source>
        <strain evidence="1">KACC 12507</strain>
    </source>
</reference>
<evidence type="ECO:0008006" key="3">
    <source>
        <dbReference type="Google" id="ProtNLM"/>
    </source>
</evidence>
<dbReference type="Proteomes" id="UP001168528">
    <property type="component" value="Unassembled WGS sequence"/>
</dbReference>
<protein>
    <recommendedName>
        <fullName evidence="3">DUF3575 domain-containing protein</fullName>
    </recommendedName>
</protein>
<keyword evidence="2" id="KW-1185">Reference proteome</keyword>
<comment type="caution">
    <text evidence="1">The sequence shown here is derived from an EMBL/GenBank/DDBJ whole genome shotgun (WGS) entry which is preliminary data.</text>
</comment>
<dbReference type="RefSeq" id="WP_302042483.1">
    <property type="nucleotide sequence ID" value="NZ_JAUKPO010000079.1"/>
</dbReference>
<dbReference type="EMBL" id="JAUKPO010000079">
    <property type="protein sequence ID" value="MDO1451686.1"/>
    <property type="molecule type" value="Genomic_DNA"/>
</dbReference>
<gene>
    <name evidence="1" type="ORF">Q0590_35765</name>
</gene>
<evidence type="ECO:0000313" key="2">
    <source>
        <dbReference type="Proteomes" id="UP001168528"/>
    </source>
</evidence>